<dbReference type="GO" id="GO:0016538">
    <property type="term" value="F:cyclin-dependent protein serine/threonine kinase regulator activity"/>
    <property type="evidence" value="ECO:0007669"/>
    <property type="project" value="InterPro"/>
</dbReference>
<dbReference type="SUPFAM" id="SSF47954">
    <property type="entry name" value="Cyclin-like"/>
    <property type="match status" value="2"/>
</dbReference>
<dbReference type="GO" id="GO:0044772">
    <property type="term" value="P:mitotic cell cycle phase transition"/>
    <property type="evidence" value="ECO:0007669"/>
    <property type="project" value="InterPro"/>
</dbReference>
<dbReference type="InterPro" id="IPR004367">
    <property type="entry name" value="Cyclin_C-dom"/>
</dbReference>
<dbReference type="CDD" id="cd20529">
    <property type="entry name" value="CYCLIN_CCNJ-like_rpt2"/>
    <property type="match status" value="1"/>
</dbReference>
<dbReference type="SMART" id="SM01332">
    <property type="entry name" value="Cyclin_C"/>
    <property type="match status" value="1"/>
</dbReference>
<dbReference type="EMBL" id="GGMS01001364">
    <property type="protein sequence ID" value="MBY70567.1"/>
    <property type="molecule type" value="Transcribed_RNA"/>
</dbReference>
<dbReference type="PANTHER" id="PTHR10177">
    <property type="entry name" value="CYCLINS"/>
    <property type="match status" value="1"/>
</dbReference>
<dbReference type="OrthoDB" id="285802at2759"/>
<protein>
    <submittedName>
        <fullName evidence="3 5">Cyclin-J</fullName>
    </submittedName>
    <submittedName>
        <fullName evidence="6">Cyclin-J isoform X2</fullName>
    </submittedName>
</protein>
<evidence type="ECO:0000259" key="2">
    <source>
        <dbReference type="SMART" id="SM01332"/>
    </source>
</evidence>
<sequence>MALNHKKSSGKWWETEYSGNIHSYLQYREAECRMEYGGRSPQIHMRPVLLKTIRNISKTWEMSNVSVHLAITLLDFFMDNHDLKFDTAMLVSFACLTLAAKIEEHSLNIPKLKSMRNVISKDVTNSHFRYVEMKILMFFNFNVAIPTVAHFIEFYKEHFYCDQDFYHPELKDILKDKFDKIILFYQDKSLESTKLISYNSSMVAASIILTTRHTLGLSPCWTVKLRKVSGYLKKDLVQCCSLLGRNVMQRRKYVQVDEGYFSSSPGYHSPIILGTKKKRSHLDVPSIILSKRIAY</sequence>
<gene>
    <name evidence="3" type="primary">Ccnj_0</name>
    <name evidence="5 6" type="synonym">LOC112683108</name>
    <name evidence="3" type="ORF">g.60352</name>
</gene>
<dbReference type="RefSeq" id="XP_025409781.1">
    <property type="nucleotide sequence ID" value="XM_025553996.1"/>
</dbReference>
<dbReference type="Gene3D" id="1.10.472.10">
    <property type="entry name" value="Cyclin-like"/>
    <property type="match status" value="2"/>
</dbReference>
<evidence type="ECO:0000313" key="3">
    <source>
        <dbReference type="EMBL" id="MBY70567.1"/>
    </source>
</evidence>
<dbReference type="AlphaFoldDB" id="A0A2S2PYH1"/>
<dbReference type="Pfam" id="PF00134">
    <property type="entry name" value="Cyclin_N"/>
    <property type="match status" value="1"/>
</dbReference>
<dbReference type="InterPro" id="IPR046965">
    <property type="entry name" value="Cyclin_A/B-like"/>
</dbReference>
<dbReference type="InterPro" id="IPR039361">
    <property type="entry name" value="Cyclin"/>
</dbReference>
<reference evidence="3" key="1">
    <citation type="submission" date="2018-04" db="EMBL/GenBank/DDBJ databases">
        <title>Transcriptome assembly of Sipha flava.</title>
        <authorList>
            <person name="Scully E.D."/>
            <person name="Geib S.M."/>
            <person name="Palmer N.A."/>
            <person name="Koch K."/>
            <person name="Bradshaw J."/>
            <person name="Heng-Moss T."/>
            <person name="Sarath G."/>
        </authorList>
    </citation>
    <scope>NUCLEOTIDE SEQUENCE</scope>
</reference>
<dbReference type="InterPro" id="IPR006671">
    <property type="entry name" value="Cyclin_N"/>
</dbReference>
<organism evidence="3">
    <name type="scientific">Sipha flava</name>
    <name type="common">yellow sugarcane aphid</name>
    <dbReference type="NCBI Taxonomy" id="143950"/>
    <lineage>
        <taxon>Eukaryota</taxon>
        <taxon>Metazoa</taxon>
        <taxon>Ecdysozoa</taxon>
        <taxon>Arthropoda</taxon>
        <taxon>Hexapoda</taxon>
        <taxon>Insecta</taxon>
        <taxon>Pterygota</taxon>
        <taxon>Neoptera</taxon>
        <taxon>Paraneoptera</taxon>
        <taxon>Hemiptera</taxon>
        <taxon>Sternorrhyncha</taxon>
        <taxon>Aphidomorpha</taxon>
        <taxon>Aphidoidea</taxon>
        <taxon>Aphididae</taxon>
        <taxon>Sipha</taxon>
    </lineage>
</organism>
<accession>A0A2S2PYH1</accession>
<evidence type="ECO:0000256" key="1">
    <source>
        <dbReference type="ARBA" id="ARBA00023127"/>
    </source>
</evidence>
<evidence type="ECO:0000313" key="6">
    <source>
        <dbReference type="RefSeq" id="XP_025409781.1"/>
    </source>
</evidence>
<dbReference type="PIRSF" id="PIRSF001771">
    <property type="entry name" value="Cyclin_A_B_D_E"/>
    <property type="match status" value="1"/>
</dbReference>
<evidence type="ECO:0000313" key="5">
    <source>
        <dbReference type="RefSeq" id="XP_025409771.1"/>
    </source>
</evidence>
<dbReference type="Pfam" id="PF02984">
    <property type="entry name" value="Cyclin_C"/>
    <property type="match status" value="1"/>
</dbReference>
<dbReference type="Proteomes" id="UP000694846">
    <property type="component" value="Unplaced"/>
</dbReference>
<name>A0A2S2PYH1_9HEMI</name>
<keyword evidence="4" id="KW-1185">Reference proteome</keyword>
<keyword evidence="1" id="KW-0195">Cyclin</keyword>
<feature type="domain" description="Cyclin C-terminal" evidence="2">
    <location>
        <begin position="146"/>
        <end position="272"/>
    </location>
</feature>
<reference evidence="5 6" key="2">
    <citation type="submission" date="2025-04" db="UniProtKB">
        <authorList>
            <consortium name="RefSeq"/>
        </authorList>
    </citation>
    <scope>IDENTIFICATION</scope>
    <source>
        <tissue evidence="5 6">Whole body</tissue>
    </source>
</reference>
<evidence type="ECO:0000313" key="4">
    <source>
        <dbReference type="Proteomes" id="UP000694846"/>
    </source>
</evidence>
<dbReference type="RefSeq" id="XP_025409771.1">
    <property type="nucleotide sequence ID" value="XM_025553986.1"/>
</dbReference>
<dbReference type="InterPro" id="IPR036915">
    <property type="entry name" value="Cyclin-like_sf"/>
</dbReference>
<proteinExistence type="predicted"/>